<keyword evidence="6" id="KW-1133">Transmembrane helix</keyword>
<keyword evidence="4" id="KW-0812">Transmembrane</keyword>
<evidence type="ECO:0008006" key="11">
    <source>
        <dbReference type="Google" id="ProtNLM"/>
    </source>
</evidence>
<dbReference type="PANTHER" id="PTHR45624:SF52">
    <property type="entry name" value="MITOCHONDRIAL CARRIER"/>
    <property type="match status" value="1"/>
</dbReference>
<keyword evidence="3" id="KW-0813">Transport</keyword>
<evidence type="ECO:0000256" key="4">
    <source>
        <dbReference type="ARBA" id="ARBA00022692"/>
    </source>
</evidence>
<dbReference type="OrthoDB" id="3364892at2759"/>
<dbReference type="PANTHER" id="PTHR45624">
    <property type="entry name" value="MITOCHONDRIAL BASIC AMINO ACIDS TRANSPORTER-RELATED"/>
    <property type="match status" value="1"/>
</dbReference>
<dbReference type="SUPFAM" id="SSF103506">
    <property type="entry name" value="Mitochondrial carrier"/>
    <property type="match status" value="1"/>
</dbReference>
<keyword evidence="8" id="KW-0472">Membrane</keyword>
<dbReference type="Gene3D" id="1.50.40.10">
    <property type="entry name" value="Mitochondrial carrier domain"/>
    <property type="match status" value="1"/>
</dbReference>
<protein>
    <recommendedName>
        <fullName evidence="11">Mitochondrial carrier</fullName>
    </recommendedName>
</protein>
<evidence type="ECO:0000256" key="2">
    <source>
        <dbReference type="ARBA" id="ARBA00006375"/>
    </source>
</evidence>
<evidence type="ECO:0000256" key="6">
    <source>
        <dbReference type="ARBA" id="ARBA00022989"/>
    </source>
</evidence>
<dbReference type="InterPro" id="IPR023395">
    <property type="entry name" value="MCP_dom_sf"/>
</dbReference>
<dbReference type="Proteomes" id="UP000217199">
    <property type="component" value="Unassembled WGS sequence"/>
</dbReference>
<keyword evidence="10" id="KW-1185">Reference proteome</keyword>
<dbReference type="AlphaFoldDB" id="A0A286UVI9"/>
<comment type="subcellular location">
    <subcellularLocation>
        <location evidence="1">Mitochondrion membrane</location>
        <topology evidence="1">Multi-pass membrane protein</topology>
    </subcellularLocation>
</comment>
<reference evidence="9 10" key="1">
    <citation type="journal article" date="2017" name="Mol. Ecol.">
        <title>Comparative and population genomic landscape of Phellinus noxius: A hypervariable fungus causing root rot in trees.</title>
        <authorList>
            <person name="Chung C.L."/>
            <person name="Lee T.J."/>
            <person name="Akiba M."/>
            <person name="Lee H.H."/>
            <person name="Kuo T.H."/>
            <person name="Liu D."/>
            <person name="Ke H.M."/>
            <person name="Yokoi T."/>
            <person name="Roa M.B."/>
            <person name="Lu M.J."/>
            <person name="Chang Y.Y."/>
            <person name="Ann P.J."/>
            <person name="Tsai J.N."/>
            <person name="Chen C.Y."/>
            <person name="Tzean S.S."/>
            <person name="Ota Y."/>
            <person name="Hattori T."/>
            <person name="Sahashi N."/>
            <person name="Liou R.F."/>
            <person name="Kikuchi T."/>
            <person name="Tsai I.J."/>
        </authorList>
    </citation>
    <scope>NUCLEOTIDE SEQUENCE [LARGE SCALE GENOMIC DNA]</scope>
    <source>
        <strain evidence="9 10">FFPRI411160</strain>
    </source>
</reference>
<comment type="similarity">
    <text evidence="2">Belongs to the mitochondrial carrier (TC 2.A.29) family.</text>
</comment>
<dbReference type="STRING" id="2282107.A0A286UVI9"/>
<dbReference type="GO" id="GO:1990575">
    <property type="term" value="P:mitochondrial L-ornithine transmembrane transport"/>
    <property type="evidence" value="ECO:0007669"/>
    <property type="project" value="TreeGrafter"/>
</dbReference>
<name>A0A286UVI9_9AGAM</name>
<organism evidence="9 10">
    <name type="scientific">Pyrrhoderma noxium</name>
    <dbReference type="NCBI Taxonomy" id="2282107"/>
    <lineage>
        <taxon>Eukaryota</taxon>
        <taxon>Fungi</taxon>
        <taxon>Dikarya</taxon>
        <taxon>Basidiomycota</taxon>
        <taxon>Agaricomycotina</taxon>
        <taxon>Agaricomycetes</taxon>
        <taxon>Hymenochaetales</taxon>
        <taxon>Hymenochaetaceae</taxon>
        <taxon>Pyrrhoderma</taxon>
    </lineage>
</organism>
<evidence type="ECO:0000313" key="9">
    <source>
        <dbReference type="EMBL" id="PAV23597.1"/>
    </source>
</evidence>
<dbReference type="InParanoid" id="A0A286UVI9"/>
<sequence>MSANNSAADSQKEHGNSVYAALARTLTRSLALYFSRPIRIFRPHKVSGWMFLHGLATEKGVSLSPQFIRELVRKHGLFVVPRHFIPPIAVNAVLGTVLWSTYSETSEFLEGRIKNPLAISLISGAVAGGAQAVVAAPAENVRLVLEGGGTHAGWSSAWKDVFLGSHSSVNISKSESLREARQVRLWMKDVGEMAGRGWNGFSWGLLKDSCGFAIFFSIFELTRQIAADLRMKSDRIMNKYDGESLPHKILIPRLVHGCSLVGGGVLAGLAYEISTRPFDEARRIVHAQRVSDPSHKTIYAGFRAVMYRAQEDGINPFFRSKPNHEAPSSPDQFSFRHPRLYSLLRVMGRVGPWGAGFLIWEAFGPGLSS</sequence>
<evidence type="ECO:0000313" key="10">
    <source>
        <dbReference type="Proteomes" id="UP000217199"/>
    </source>
</evidence>
<dbReference type="EMBL" id="NBII01000001">
    <property type="protein sequence ID" value="PAV23597.1"/>
    <property type="molecule type" value="Genomic_DNA"/>
</dbReference>
<evidence type="ECO:0000256" key="7">
    <source>
        <dbReference type="ARBA" id="ARBA00023128"/>
    </source>
</evidence>
<gene>
    <name evidence="9" type="ORF">PNOK_0066500</name>
</gene>
<dbReference type="GO" id="GO:0031966">
    <property type="term" value="C:mitochondrial membrane"/>
    <property type="evidence" value="ECO:0007669"/>
    <property type="project" value="UniProtKB-SubCell"/>
</dbReference>
<dbReference type="GO" id="GO:0000064">
    <property type="term" value="F:L-ornithine transmembrane transporter activity"/>
    <property type="evidence" value="ECO:0007669"/>
    <property type="project" value="TreeGrafter"/>
</dbReference>
<dbReference type="InterPro" id="IPR050567">
    <property type="entry name" value="Mitochondrial_Carrier"/>
</dbReference>
<accession>A0A286UVI9</accession>
<comment type="caution">
    <text evidence="9">The sequence shown here is derived from an EMBL/GenBank/DDBJ whole genome shotgun (WGS) entry which is preliminary data.</text>
</comment>
<evidence type="ECO:0000256" key="5">
    <source>
        <dbReference type="ARBA" id="ARBA00022737"/>
    </source>
</evidence>
<evidence type="ECO:0000256" key="1">
    <source>
        <dbReference type="ARBA" id="ARBA00004225"/>
    </source>
</evidence>
<evidence type="ECO:0000256" key="3">
    <source>
        <dbReference type="ARBA" id="ARBA00022448"/>
    </source>
</evidence>
<proteinExistence type="inferred from homology"/>
<keyword evidence="5" id="KW-0677">Repeat</keyword>
<evidence type="ECO:0000256" key="8">
    <source>
        <dbReference type="ARBA" id="ARBA00023136"/>
    </source>
</evidence>
<keyword evidence="7" id="KW-0496">Mitochondrion</keyword>